<accession>A0A821HE11</accession>
<evidence type="ECO:0000313" key="3">
    <source>
        <dbReference type="Proteomes" id="UP000663866"/>
    </source>
</evidence>
<comment type="caution">
    <text evidence="1">The sequence shown here is derived from an EMBL/GenBank/DDBJ whole genome shotgun (WGS) entry which is preliminary data.</text>
</comment>
<gene>
    <name evidence="1" type="ORF">OVN521_LOCUS47780</name>
    <name evidence="2" type="ORF">OVN521_LOCUS50029</name>
</gene>
<dbReference type="AlphaFoldDB" id="A0A821HE11"/>
<dbReference type="EMBL" id="CAJOBG010112922">
    <property type="protein sequence ID" value="CAF4747440.1"/>
    <property type="molecule type" value="Genomic_DNA"/>
</dbReference>
<protein>
    <submittedName>
        <fullName evidence="1">Uncharacterized protein</fullName>
    </submittedName>
</protein>
<keyword evidence="3" id="KW-1185">Reference proteome</keyword>
<dbReference type="Proteomes" id="UP000663866">
    <property type="component" value="Unassembled WGS sequence"/>
</dbReference>
<organism evidence="1 3">
    <name type="scientific">Rotaria magnacalcarata</name>
    <dbReference type="NCBI Taxonomy" id="392030"/>
    <lineage>
        <taxon>Eukaryota</taxon>
        <taxon>Metazoa</taxon>
        <taxon>Spiralia</taxon>
        <taxon>Gnathifera</taxon>
        <taxon>Rotifera</taxon>
        <taxon>Eurotatoria</taxon>
        <taxon>Bdelloidea</taxon>
        <taxon>Philodinida</taxon>
        <taxon>Philodinidae</taxon>
        <taxon>Rotaria</taxon>
    </lineage>
</organism>
<evidence type="ECO:0000313" key="2">
    <source>
        <dbReference type="EMBL" id="CAF4747440.1"/>
    </source>
</evidence>
<name>A0A821HE11_9BILA</name>
<feature type="non-terminal residue" evidence="1">
    <location>
        <position position="37"/>
    </location>
</feature>
<proteinExistence type="predicted"/>
<evidence type="ECO:0000313" key="1">
    <source>
        <dbReference type="EMBL" id="CAF4682521.1"/>
    </source>
</evidence>
<sequence>MDEKEVDVFKQVGPIVSDVNELLKRVKRLNQQMDSSQ</sequence>
<reference evidence="1" key="1">
    <citation type="submission" date="2021-02" db="EMBL/GenBank/DDBJ databases">
        <authorList>
            <person name="Nowell W R."/>
        </authorList>
    </citation>
    <scope>NUCLEOTIDE SEQUENCE</scope>
</reference>
<dbReference type="EMBL" id="CAJOBG010095681">
    <property type="protein sequence ID" value="CAF4682521.1"/>
    <property type="molecule type" value="Genomic_DNA"/>
</dbReference>